<protein>
    <recommendedName>
        <fullName evidence="1">RNA-directed DNA polymerase</fullName>
        <ecNumber evidence="1">2.7.7.49</ecNumber>
    </recommendedName>
</protein>
<feature type="region of interest" description="Disordered" evidence="9">
    <location>
        <begin position="1623"/>
        <end position="1662"/>
    </location>
</feature>
<keyword evidence="8" id="KW-0863">Zinc-finger</keyword>
<feature type="domain" description="Chromo" evidence="10">
    <location>
        <begin position="1496"/>
        <end position="1549"/>
    </location>
</feature>
<dbReference type="InterPro" id="IPR001878">
    <property type="entry name" value="Znf_CCHC"/>
</dbReference>
<dbReference type="InterPro" id="IPR043128">
    <property type="entry name" value="Rev_trsase/Diguanyl_cyclase"/>
</dbReference>
<dbReference type="PROSITE" id="PS50994">
    <property type="entry name" value="INTEGRASE"/>
    <property type="match status" value="1"/>
</dbReference>
<evidence type="ECO:0000256" key="2">
    <source>
        <dbReference type="ARBA" id="ARBA00022679"/>
    </source>
</evidence>
<dbReference type="Pfam" id="PF00078">
    <property type="entry name" value="RVT_1"/>
    <property type="match status" value="1"/>
</dbReference>
<accession>A0AAP0AZH9</accession>
<evidence type="ECO:0000256" key="7">
    <source>
        <dbReference type="ARBA" id="ARBA00022918"/>
    </source>
</evidence>
<dbReference type="SUPFAM" id="SSF56672">
    <property type="entry name" value="DNA/RNA polymerases"/>
    <property type="match status" value="1"/>
</dbReference>
<keyword evidence="2" id="KW-0808">Transferase</keyword>
<feature type="compositionally biased region" description="Basic and acidic residues" evidence="9">
    <location>
        <begin position="64"/>
        <end position="73"/>
    </location>
</feature>
<keyword evidence="5" id="KW-0255">Endonuclease</keyword>
<dbReference type="GO" id="GO:0003964">
    <property type="term" value="F:RNA-directed DNA polymerase activity"/>
    <property type="evidence" value="ECO:0007669"/>
    <property type="project" value="UniProtKB-KW"/>
</dbReference>
<evidence type="ECO:0000259" key="11">
    <source>
        <dbReference type="PROSITE" id="PS50158"/>
    </source>
</evidence>
<evidence type="ECO:0000256" key="6">
    <source>
        <dbReference type="ARBA" id="ARBA00022801"/>
    </source>
</evidence>
<dbReference type="Gene3D" id="4.10.60.10">
    <property type="entry name" value="Zinc finger, CCHC-type"/>
    <property type="match status" value="1"/>
</dbReference>
<dbReference type="InterPro" id="IPR012337">
    <property type="entry name" value="RNaseH-like_sf"/>
</dbReference>
<dbReference type="Pfam" id="PF24626">
    <property type="entry name" value="SH3_Tf2-1"/>
    <property type="match status" value="1"/>
</dbReference>
<keyword evidence="15" id="KW-1185">Reference proteome</keyword>
<dbReference type="Pfam" id="PF03732">
    <property type="entry name" value="Retrotrans_gag"/>
    <property type="match status" value="1"/>
</dbReference>
<evidence type="ECO:0000256" key="9">
    <source>
        <dbReference type="SAM" id="MobiDB-lite"/>
    </source>
</evidence>
<dbReference type="FunFam" id="3.30.70.270:FF:000020">
    <property type="entry name" value="Transposon Tf2-6 polyprotein-like Protein"/>
    <property type="match status" value="1"/>
</dbReference>
<dbReference type="Gene3D" id="2.40.70.10">
    <property type="entry name" value="Acid Proteases"/>
    <property type="match status" value="1"/>
</dbReference>
<keyword evidence="3" id="KW-0548">Nucleotidyltransferase</keyword>
<evidence type="ECO:0000256" key="4">
    <source>
        <dbReference type="ARBA" id="ARBA00022722"/>
    </source>
</evidence>
<dbReference type="InterPro" id="IPR043502">
    <property type="entry name" value="DNA/RNA_pol_sf"/>
</dbReference>
<dbReference type="Pfam" id="PF17917">
    <property type="entry name" value="RT_RNaseH"/>
    <property type="match status" value="1"/>
</dbReference>
<dbReference type="Gene3D" id="3.30.420.10">
    <property type="entry name" value="Ribonuclease H-like superfamily/Ribonuclease H"/>
    <property type="match status" value="1"/>
</dbReference>
<feature type="domain" description="CCHC-type" evidence="11">
    <location>
        <begin position="314"/>
        <end position="328"/>
    </location>
</feature>
<dbReference type="Gene3D" id="3.30.70.270">
    <property type="match status" value="2"/>
</dbReference>
<feature type="compositionally biased region" description="Pro residues" evidence="9">
    <location>
        <begin position="44"/>
        <end position="60"/>
    </location>
</feature>
<dbReference type="Pfam" id="PF00098">
    <property type="entry name" value="zf-CCHC"/>
    <property type="match status" value="1"/>
</dbReference>
<dbReference type="SUPFAM" id="SSF50630">
    <property type="entry name" value="Acid proteases"/>
    <property type="match status" value="1"/>
</dbReference>
<dbReference type="GO" id="GO:0003676">
    <property type="term" value="F:nucleic acid binding"/>
    <property type="evidence" value="ECO:0007669"/>
    <property type="project" value="InterPro"/>
</dbReference>
<feature type="domain" description="Integrase catalytic" evidence="13">
    <location>
        <begin position="1151"/>
        <end position="1311"/>
    </location>
</feature>
<dbReference type="InterPro" id="IPR005162">
    <property type="entry name" value="Retrotrans_gag_dom"/>
</dbReference>
<evidence type="ECO:0000256" key="8">
    <source>
        <dbReference type="PROSITE-ProRule" id="PRU00047"/>
    </source>
</evidence>
<dbReference type="SUPFAM" id="SSF57756">
    <property type="entry name" value="Retrovirus zinc finger-like domains"/>
    <property type="match status" value="1"/>
</dbReference>
<reference evidence="14 15" key="1">
    <citation type="journal article" date="2022" name="Nat. Plants">
        <title>Genomes of leafy and leafless Platanthera orchids illuminate the evolution of mycoheterotrophy.</title>
        <authorList>
            <person name="Li M.H."/>
            <person name="Liu K.W."/>
            <person name="Li Z."/>
            <person name="Lu H.C."/>
            <person name="Ye Q.L."/>
            <person name="Zhang D."/>
            <person name="Wang J.Y."/>
            <person name="Li Y.F."/>
            <person name="Zhong Z.M."/>
            <person name="Liu X."/>
            <person name="Yu X."/>
            <person name="Liu D.K."/>
            <person name="Tu X.D."/>
            <person name="Liu B."/>
            <person name="Hao Y."/>
            <person name="Liao X.Y."/>
            <person name="Jiang Y.T."/>
            <person name="Sun W.H."/>
            <person name="Chen J."/>
            <person name="Chen Y.Q."/>
            <person name="Ai Y."/>
            <person name="Zhai J.W."/>
            <person name="Wu S.S."/>
            <person name="Zhou Z."/>
            <person name="Hsiao Y.Y."/>
            <person name="Wu W.L."/>
            <person name="Chen Y.Y."/>
            <person name="Lin Y.F."/>
            <person name="Hsu J.L."/>
            <person name="Li C.Y."/>
            <person name="Wang Z.W."/>
            <person name="Zhao X."/>
            <person name="Zhong W.Y."/>
            <person name="Ma X.K."/>
            <person name="Ma L."/>
            <person name="Huang J."/>
            <person name="Chen G.Z."/>
            <person name="Huang M.Z."/>
            <person name="Huang L."/>
            <person name="Peng D.H."/>
            <person name="Luo Y.B."/>
            <person name="Zou S.Q."/>
            <person name="Chen S.P."/>
            <person name="Lan S."/>
            <person name="Tsai W.C."/>
            <person name="Van de Peer Y."/>
            <person name="Liu Z.J."/>
        </authorList>
    </citation>
    <scope>NUCLEOTIDE SEQUENCE [LARGE SCALE GENOMIC DNA]</scope>
    <source>
        <strain evidence="14">Lor287</strain>
    </source>
</reference>
<dbReference type="PROSITE" id="PS50013">
    <property type="entry name" value="CHROMO_2"/>
    <property type="match status" value="1"/>
</dbReference>
<dbReference type="CDD" id="cd01647">
    <property type="entry name" value="RT_LTR"/>
    <property type="match status" value="1"/>
</dbReference>
<dbReference type="PANTHER" id="PTHR35046:SF9">
    <property type="entry name" value="RNA-DIRECTED DNA POLYMERASE"/>
    <property type="match status" value="1"/>
</dbReference>
<dbReference type="InterPro" id="IPR016197">
    <property type="entry name" value="Chromo-like_dom_sf"/>
</dbReference>
<organism evidence="14 15">
    <name type="scientific">Platanthera zijinensis</name>
    <dbReference type="NCBI Taxonomy" id="2320716"/>
    <lineage>
        <taxon>Eukaryota</taxon>
        <taxon>Viridiplantae</taxon>
        <taxon>Streptophyta</taxon>
        <taxon>Embryophyta</taxon>
        <taxon>Tracheophyta</taxon>
        <taxon>Spermatophyta</taxon>
        <taxon>Magnoliopsida</taxon>
        <taxon>Liliopsida</taxon>
        <taxon>Asparagales</taxon>
        <taxon>Orchidaceae</taxon>
        <taxon>Orchidoideae</taxon>
        <taxon>Orchideae</taxon>
        <taxon>Orchidinae</taxon>
        <taxon>Platanthera</taxon>
    </lineage>
</organism>
<dbReference type="InterPro" id="IPR000953">
    <property type="entry name" value="Chromo/chromo_shadow_dom"/>
</dbReference>
<keyword evidence="8" id="KW-0862">Zinc</keyword>
<dbReference type="GO" id="GO:0008270">
    <property type="term" value="F:zinc ion binding"/>
    <property type="evidence" value="ECO:0007669"/>
    <property type="project" value="UniProtKB-KW"/>
</dbReference>
<gene>
    <name evidence="14" type="ORF">KSP39_PZI020183</name>
</gene>
<keyword evidence="6" id="KW-0378">Hydrolase</keyword>
<dbReference type="SUPFAM" id="SSF53098">
    <property type="entry name" value="Ribonuclease H-like"/>
    <property type="match status" value="1"/>
</dbReference>
<dbReference type="InterPro" id="IPR036397">
    <property type="entry name" value="RNaseH_sf"/>
</dbReference>
<dbReference type="SMART" id="SM00343">
    <property type="entry name" value="ZnF_C2HC"/>
    <property type="match status" value="1"/>
</dbReference>
<evidence type="ECO:0000256" key="5">
    <source>
        <dbReference type="ARBA" id="ARBA00022759"/>
    </source>
</evidence>
<dbReference type="InterPro" id="IPR036875">
    <property type="entry name" value="Znf_CCHC_sf"/>
</dbReference>
<dbReference type="CDD" id="cd09274">
    <property type="entry name" value="RNase_HI_RT_Ty3"/>
    <property type="match status" value="1"/>
</dbReference>
<feature type="domain" description="Reverse transcriptase" evidence="12">
    <location>
        <begin position="633"/>
        <end position="812"/>
    </location>
</feature>
<dbReference type="PROSITE" id="PS50158">
    <property type="entry name" value="ZF_CCHC"/>
    <property type="match status" value="1"/>
</dbReference>
<dbReference type="EC" id="2.7.7.49" evidence="1"/>
<dbReference type="Pfam" id="PF17921">
    <property type="entry name" value="Integrase_H2C2"/>
    <property type="match status" value="1"/>
</dbReference>
<dbReference type="Gene3D" id="3.10.10.10">
    <property type="entry name" value="HIV Type 1 Reverse Transcriptase, subunit A, domain 1"/>
    <property type="match status" value="1"/>
</dbReference>
<sequence length="1662" mass="189015">MGDNPDNREVTQAQLAAVQRTLTEQIAQLTTAFTNLTQTIQNGLPPPHPPNQAPRTPPPRPQRHQHDFGDDNHNGAWHNDLTRKIKIDAPKFDGYGDPTKFNDWVMKIECYFEWHNLHDHQKVVVARMKLEGRAQVFWLNEERRVGGIPHTWPQMRNILTNHFVPAYHRTNMFDEFTSLRQGNKSVSEYMAELTELMIRCEIQEMPELTVSRFRKGLRPEIQSQIRRYDHHDLDSAMNAALDIEQHLSMTTNPRATSSKGFFHSKQTSTHYNNTKGKNIPQENPKSVIITARKANDTSGERIPIGKTSKAHVTCYTCNQLGHYAVECPTRRKLVTLIEPTADDDDLVYEEHSDVDESDIPSDMEEEFPTHNLSVMRCILTTPRTSQDWKRSSIFSLYFKSGEKSCKLIIDSGSCMNVVSEAAILRMKLTTEPHPSPYQVAWVNKTSIPVTKRCLVPLIIKEYVDQVWCDVLSMDACHILLGRPWLYDYNVTHFGRANTYEFKFNDQKITLRPTAPKDLKTSDTSLPAVKQTLSLINHKEFERDSFSGGMIYALVLLQSHGALPHTTSLPTDILSLLEEFKDIHPDELPSELPPLRDIQHAIDLIPGSTLPNLPHYRLNPSAHAELQTQISDLLSKGLIRHSLSPCAVPALLAPKKDGSWRMCVDSRAINKITIKYRFPIPRLDDLLDMLSGATIFSKIDLRSGYHQIRIREGDEWKTAFKSKEGLYEWLVMPFGLSNAPSTFSRMMTQLFQPFMGKFLVIYFDDLLIYSTSPHDHTHHLRQIFDVLRKEKLFINLKKCHFMDSSVSFLGYIVSADGIKVDPAKIQAILDWPEPKSIRDVRSFHGLATFYRRFIRDFSTIMAPITECMKHGDFKWSKSASFAFTRIQKIMTEAPVLRLPNFDKIFEVSCDASGAGIGGVLSQGGHPIGFFSEKLSGPKLNYSNYEREFYAIIQSLRHWRHYLLPKEFILLSDHEALRYINSQHKLSPRQAKWVSFLQEYTFVIKHCKGKHNRVADALSRVNLLISTLDVKVIGFERVKREYAECKDFKQIFLSLQENSPHTISEYHIRDGYLFKGSKLCIPDSSLRLFIIWEMHGGGLGGHFGRDKTITLVDDKFFWPGLKKMVNQVVRSCRTCQLAKGTKHNTGLYTPLPIPSTPWDDVSMDFILGLPLTQRKYDSILVVVDRFSKMAYFISCNRTNDASHIAKLYFKEVVSHRGLPKTIVSDRDVKFTSYFWKTLWMLVGTKLLFSAAYHSQTDGQTEVVNRSLGNLLRCLVSDHKGTWDLILPQAQLAYNNSKNRSTGLSPNEIVHGYNARVPIDLIPLPPAYKSSQFASDFAHHLHALHNEIRLRLSTTYDAYQSHVNVHKRAHTFVVGDLVLVKLIPERLPTGSIKKLANRRAGPFKILKRLGDNAYVLELPSDWGIHPVFNVSDLTLFHETPQELHPFSSSSPHDHSLGFGSDTIYPHLPPGELPSSPSSGPPAVILPVTNVFSRFPKIAFVPDQILDTEVIASPDGDVHRYLVRWKDRPDCDATWVTANEMERLDADMLHHYHLDHSPVTSGFERGRIDGADPLPLEDTTPAHNLRPNTRKSYRCYPSPVTGGFPLGANPIGAERCDAGGRALPLPLRRDASIRPPPLRSQAIAPFPSGRLDPCARTPGDLADRRE</sequence>
<feature type="region of interest" description="Disordered" evidence="9">
    <location>
        <begin position="39"/>
        <end position="77"/>
    </location>
</feature>
<dbReference type="InterPro" id="IPR001584">
    <property type="entry name" value="Integrase_cat-core"/>
</dbReference>
<evidence type="ECO:0000313" key="15">
    <source>
        <dbReference type="Proteomes" id="UP001418222"/>
    </source>
</evidence>
<dbReference type="Gene3D" id="1.10.340.70">
    <property type="match status" value="1"/>
</dbReference>
<name>A0AAP0AZH9_9ASPA</name>
<dbReference type="InterPro" id="IPR056924">
    <property type="entry name" value="SH3_Tf2-1"/>
</dbReference>
<dbReference type="InterPro" id="IPR041588">
    <property type="entry name" value="Integrase_H2C2"/>
</dbReference>
<dbReference type="InterPro" id="IPR000477">
    <property type="entry name" value="RT_dom"/>
</dbReference>
<evidence type="ECO:0000259" key="10">
    <source>
        <dbReference type="PROSITE" id="PS50013"/>
    </source>
</evidence>
<dbReference type="InterPro" id="IPR041373">
    <property type="entry name" value="RT_RNaseH"/>
</dbReference>
<dbReference type="CDD" id="cd00303">
    <property type="entry name" value="retropepsin_like"/>
    <property type="match status" value="1"/>
</dbReference>
<feature type="region of interest" description="Disordered" evidence="9">
    <location>
        <begin position="1566"/>
        <end position="1586"/>
    </location>
</feature>
<evidence type="ECO:0000259" key="13">
    <source>
        <dbReference type="PROSITE" id="PS50994"/>
    </source>
</evidence>
<evidence type="ECO:0000259" key="12">
    <source>
        <dbReference type="PROSITE" id="PS50878"/>
    </source>
</evidence>
<dbReference type="EMBL" id="JBBWWQ010000018">
    <property type="protein sequence ID" value="KAK8921270.1"/>
    <property type="molecule type" value="Genomic_DNA"/>
</dbReference>
<dbReference type="GO" id="GO:0016787">
    <property type="term" value="F:hydrolase activity"/>
    <property type="evidence" value="ECO:0007669"/>
    <property type="project" value="UniProtKB-KW"/>
</dbReference>
<keyword evidence="8" id="KW-0479">Metal-binding</keyword>
<dbReference type="GO" id="GO:0004519">
    <property type="term" value="F:endonuclease activity"/>
    <property type="evidence" value="ECO:0007669"/>
    <property type="project" value="UniProtKB-KW"/>
</dbReference>
<evidence type="ECO:0000313" key="14">
    <source>
        <dbReference type="EMBL" id="KAK8921270.1"/>
    </source>
</evidence>
<dbReference type="PROSITE" id="PS50878">
    <property type="entry name" value="RT_POL"/>
    <property type="match status" value="1"/>
</dbReference>
<evidence type="ECO:0000256" key="3">
    <source>
        <dbReference type="ARBA" id="ARBA00022695"/>
    </source>
</evidence>
<dbReference type="PANTHER" id="PTHR35046">
    <property type="entry name" value="ZINC KNUCKLE (CCHC-TYPE) FAMILY PROTEIN"/>
    <property type="match status" value="1"/>
</dbReference>
<proteinExistence type="predicted"/>
<dbReference type="SUPFAM" id="SSF54160">
    <property type="entry name" value="Chromo domain-like"/>
    <property type="match status" value="1"/>
</dbReference>
<keyword evidence="7" id="KW-0695">RNA-directed DNA polymerase</keyword>
<comment type="caution">
    <text evidence="14">The sequence shown here is derived from an EMBL/GenBank/DDBJ whole genome shotgun (WGS) entry which is preliminary data.</text>
</comment>
<dbReference type="GO" id="GO:0015074">
    <property type="term" value="P:DNA integration"/>
    <property type="evidence" value="ECO:0007669"/>
    <property type="project" value="InterPro"/>
</dbReference>
<keyword evidence="4" id="KW-0540">Nuclease</keyword>
<dbReference type="InterPro" id="IPR021109">
    <property type="entry name" value="Peptidase_aspartic_dom_sf"/>
</dbReference>
<dbReference type="Proteomes" id="UP001418222">
    <property type="component" value="Unassembled WGS sequence"/>
</dbReference>
<evidence type="ECO:0000256" key="1">
    <source>
        <dbReference type="ARBA" id="ARBA00012493"/>
    </source>
</evidence>